<protein>
    <submittedName>
        <fullName evidence="2">Uncharacterized protein</fullName>
    </submittedName>
</protein>
<dbReference type="Proteomes" id="UP000054422">
    <property type="component" value="Unassembled WGS sequence"/>
</dbReference>
<proteinExistence type="predicted"/>
<keyword evidence="3" id="KW-1185">Reference proteome</keyword>
<accession>A0A0A2SRV3</accession>
<dbReference type="RefSeq" id="WP_035891594.1">
    <property type="nucleotide sequence ID" value="NZ_JNCF01000098.1"/>
</dbReference>
<gene>
    <name evidence="2" type="ORF">EP47_01860</name>
</gene>
<feature type="chain" id="PRO_5001993684" evidence="1">
    <location>
        <begin position="20"/>
        <end position="143"/>
    </location>
</feature>
<dbReference type="AlphaFoldDB" id="A0A0A2SRV3"/>
<evidence type="ECO:0000313" key="2">
    <source>
        <dbReference type="EMBL" id="KGP62189.1"/>
    </source>
</evidence>
<reference evidence="2 3" key="1">
    <citation type="submission" date="2014-05" db="EMBL/GenBank/DDBJ databases">
        <authorList>
            <person name="Rizzardi K."/>
            <person name="Winiecka-Krusnell J."/>
            <person name="Ramliden M."/>
            <person name="Alm E."/>
            <person name="Andersson S."/>
            <person name="Byfors S."/>
        </authorList>
    </citation>
    <scope>NUCLEOTIDE SEQUENCE [LARGE SCALE GENOMIC DNA]</scope>
    <source>
        <strain evidence="2 3">LEGN</strain>
    </source>
</reference>
<keyword evidence="1" id="KW-0732">Signal</keyword>
<evidence type="ECO:0000313" key="3">
    <source>
        <dbReference type="Proteomes" id="UP000054422"/>
    </source>
</evidence>
<organism evidence="2 3">
    <name type="scientific">Legionella norrlandica</name>
    <dbReference type="NCBI Taxonomy" id="1498499"/>
    <lineage>
        <taxon>Bacteria</taxon>
        <taxon>Pseudomonadati</taxon>
        <taxon>Pseudomonadota</taxon>
        <taxon>Gammaproteobacteria</taxon>
        <taxon>Legionellales</taxon>
        <taxon>Legionellaceae</taxon>
        <taxon>Legionella</taxon>
    </lineage>
</organism>
<name>A0A0A2SRV3_9GAMM</name>
<sequence>MKKMLILISFLLSVSLVNADTWIFADEQFMNQKKIFIAKSMTLDELDASESLDRLKKQSDELLSQFDDLMHLKYAECYRSIGNDKFCKCLKDKLPWQVSFEEYIKITLIRASLNDKLIGAPDNVKKIVRKIRSVRDVCIQIFK</sequence>
<evidence type="ECO:0000256" key="1">
    <source>
        <dbReference type="SAM" id="SignalP"/>
    </source>
</evidence>
<dbReference type="EMBL" id="JNCF01000098">
    <property type="protein sequence ID" value="KGP62189.1"/>
    <property type="molecule type" value="Genomic_DNA"/>
</dbReference>
<comment type="caution">
    <text evidence="2">The sequence shown here is derived from an EMBL/GenBank/DDBJ whole genome shotgun (WGS) entry which is preliminary data.</text>
</comment>
<feature type="signal peptide" evidence="1">
    <location>
        <begin position="1"/>
        <end position="19"/>
    </location>
</feature>